<dbReference type="PANTHER" id="PTHR43806">
    <property type="entry name" value="PEPTIDASE S8"/>
    <property type="match status" value="1"/>
</dbReference>
<evidence type="ECO:0000256" key="9">
    <source>
        <dbReference type="SAM" id="MobiDB-lite"/>
    </source>
</evidence>
<evidence type="ECO:0000256" key="3">
    <source>
        <dbReference type="ARBA" id="ARBA00022670"/>
    </source>
</evidence>
<dbReference type="PROSITE" id="PS51892">
    <property type="entry name" value="SUBTILASE"/>
    <property type="match status" value="1"/>
</dbReference>
<evidence type="ECO:0000256" key="8">
    <source>
        <dbReference type="PROSITE-ProRule" id="PRU01240"/>
    </source>
</evidence>
<evidence type="ECO:0000256" key="1">
    <source>
        <dbReference type="ARBA" id="ARBA00011073"/>
    </source>
</evidence>
<dbReference type="InterPro" id="IPR015500">
    <property type="entry name" value="Peptidase_S8_subtilisin-rel"/>
</dbReference>
<feature type="domain" description="Peptidase S8/S53" evidence="11">
    <location>
        <begin position="168"/>
        <end position="613"/>
    </location>
</feature>
<evidence type="ECO:0000256" key="2">
    <source>
        <dbReference type="ARBA" id="ARBA00022512"/>
    </source>
</evidence>
<dbReference type="Proteomes" id="UP000604730">
    <property type="component" value="Unassembled WGS sequence"/>
</dbReference>
<sequence length="1216" mass="131249">MVSKKVLCLTLALATSLSTFQSGYALANDKSTDSLNQAASYAAGSFATNWKALLASEKEGIGSFVVMLKDGENPASVVSAFTEKVKGLGIEAEIEEVFNTEFAGVVYKTTKADALKIAQLPEVETVSKEKVYKKSVMPAKQEGRAAFRSYVPSNILMVKDKVPAEYDGRGMAVAIIDSGADVKNPDFRLDAGVNVKVSKDLATGFIAGSKKGAYISEKIPFVYDYADKDNDVLEPAKESHGMHVAGITAANPVDPEKNGVVGVAPNAQLLIMKVFGDKAKGARTRDYINALEDCVSLGVNAANMSLGSGAGSERFMDPGVSVVIDKAKKRGMTVAIAEGNDGYFGQGSSKPDVNYPDYGLAASPGIVEDALTVASIENTSVRRGYLQVENSNHNIIFSSLMNIDNYAKKNDLYDKYMDVVSRGLGEAEDFKNDTENSLEGKVVLIKRGKITFEDKVKNAKAHGAKFVVIYNHEQGGSNLMGMVTNDTETVTTMISYDDGMFLMNESSPKLRIARNMINVENPNVGKMSDFSSWGLTSDGDFKPDITAPGGNIYSTLNDNSYGNMSGTSMASPHVAGAVAVILQRIEKEYPDITEEAKQLLTKNLLMSSALPHKSLVNGLYSSPRQQGAGVLNLYNAIYAPAVLYGKNHVTSVNLGSIPKGGNADVNVTVENITKGSITYNAKLYLTTDGVETDQYGSKHFTLDPVTLGAIELGSVTVEAGKSANVKAAVDVSKLNFPETPYGNYLDGFIVFTSEDEVELSIPVTGFVGDWANLPVLEDDIYALYNEGKLPIYYSEHGTYSHLGSSADGAHAVLGEKQNKGKLPIYDGEHLAISPNGDKSYDYVRFYGTFLRGFRDFTMTVKNASTGAVVYQSKEDTEGVKNYYGEAIATQEDIDKKVSTGGDWEWDGKVGDTDAPDGNYVLEVSYAPLVSGASVQTKTYSFVVDRVKPEVELSSYDAKKGEFKVSKIKEELSGVKDVIAYTIENENAKLIDVKEENGEYVISTADTGKELKDINLYIEDWAGNVYDAPLSESIKEEKKPEITPTTPVVPSPSVPSVPLVPVAPSVPGATPAPGSSLVPSPDITPMPTNPDAKLDIDGDKTPQGDAANQGSESGKAGSIKKYQLTKIKAKTALNKIVKKFKALFTKEAYKVKLLVSKEKVEVRLPYKKAVKGYVFYAANIKTGKRYKASYDKKKKELVFKTDKSGTYAILKKKAKKK</sequence>
<dbReference type="InterPro" id="IPR010435">
    <property type="entry name" value="C5a/SBT2-like_Fn3"/>
</dbReference>
<dbReference type="InterPro" id="IPR050131">
    <property type="entry name" value="Peptidase_S8_subtilisin-like"/>
</dbReference>
<accession>A0ABS1J413</accession>
<dbReference type="Pfam" id="PF02225">
    <property type="entry name" value="PA"/>
    <property type="match status" value="1"/>
</dbReference>
<dbReference type="InterPro" id="IPR036852">
    <property type="entry name" value="Peptidase_S8/S53_dom_sf"/>
</dbReference>
<keyword evidence="6 8" id="KW-0378">Hydrolase</keyword>
<dbReference type="Gene3D" id="3.50.30.30">
    <property type="match status" value="1"/>
</dbReference>
<organism evidence="14 15">
    <name type="scientific">Catonella massiliensis</name>
    <dbReference type="NCBI Taxonomy" id="2799636"/>
    <lineage>
        <taxon>Bacteria</taxon>
        <taxon>Bacillati</taxon>
        <taxon>Bacillota</taxon>
        <taxon>Clostridia</taxon>
        <taxon>Lachnospirales</taxon>
        <taxon>Lachnospiraceae</taxon>
        <taxon>Catonella</taxon>
    </lineage>
</organism>
<evidence type="ECO:0000256" key="5">
    <source>
        <dbReference type="ARBA" id="ARBA00022737"/>
    </source>
</evidence>
<dbReference type="PANTHER" id="PTHR43806:SF11">
    <property type="entry name" value="CEREVISIN-RELATED"/>
    <property type="match status" value="1"/>
</dbReference>
<feature type="region of interest" description="Disordered" evidence="9">
    <location>
        <begin position="1034"/>
        <end position="1053"/>
    </location>
</feature>
<evidence type="ECO:0000259" key="13">
    <source>
        <dbReference type="Pfam" id="PF06280"/>
    </source>
</evidence>
<dbReference type="Pfam" id="PF06280">
    <property type="entry name" value="fn3_5"/>
    <property type="match status" value="1"/>
</dbReference>
<dbReference type="InterPro" id="IPR000209">
    <property type="entry name" value="Peptidase_S8/S53_dom"/>
</dbReference>
<evidence type="ECO:0000256" key="10">
    <source>
        <dbReference type="SAM" id="SignalP"/>
    </source>
</evidence>
<keyword evidence="15" id="KW-1185">Reference proteome</keyword>
<comment type="similarity">
    <text evidence="1 8">Belongs to the peptidase S8 family.</text>
</comment>
<dbReference type="RefSeq" id="WP_208430195.1">
    <property type="nucleotide sequence ID" value="NZ_JAEPRJ010000001.1"/>
</dbReference>
<feature type="active site" description="Charge relay system" evidence="8">
    <location>
        <position position="568"/>
    </location>
</feature>
<evidence type="ECO:0000256" key="4">
    <source>
        <dbReference type="ARBA" id="ARBA00022729"/>
    </source>
</evidence>
<evidence type="ECO:0000256" key="7">
    <source>
        <dbReference type="ARBA" id="ARBA00022825"/>
    </source>
</evidence>
<dbReference type="Gene3D" id="3.40.50.200">
    <property type="entry name" value="Peptidase S8/S53 domain"/>
    <property type="match status" value="1"/>
</dbReference>
<dbReference type="InterPro" id="IPR046450">
    <property type="entry name" value="PA_dom_sf"/>
</dbReference>
<evidence type="ECO:0000259" key="11">
    <source>
        <dbReference type="Pfam" id="PF00082"/>
    </source>
</evidence>
<evidence type="ECO:0000313" key="14">
    <source>
        <dbReference type="EMBL" id="MBK5898800.1"/>
    </source>
</evidence>
<dbReference type="SUPFAM" id="SSF52025">
    <property type="entry name" value="PA domain"/>
    <property type="match status" value="1"/>
</dbReference>
<dbReference type="SUPFAM" id="SSF52743">
    <property type="entry name" value="Subtilisin-like"/>
    <property type="match status" value="1"/>
</dbReference>
<dbReference type="InterPro" id="IPR023828">
    <property type="entry name" value="Peptidase_S8_Ser-AS"/>
</dbReference>
<name>A0ABS1J413_9FIRM</name>
<keyword evidence="4 10" id="KW-0732">Signal</keyword>
<dbReference type="InterPro" id="IPR034216">
    <property type="entry name" value="C5a_Peptidase"/>
</dbReference>
<dbReference type="Pfam" id="PF00082">
    <property type="entry name" value="Peptidase_S8"/>
    <property type="match status" value="1"/>
</dbReference>
<keyword evidence="7 8" id="KW-0720">Serine protease</keyword>
<proteinExistence type="inferred from homology"/>
<gene>
    <name evidence="14" type="ORF">JJN12_13630</name>
</gene>
<dbReference type="CDD" id="cd07475">
    <property type="entry name" value="Peptidases_S8_C5a_Peptidase"/>
    <property type="match status" value="1"/>
</dbReference>
<dbReference type="Gene3D" id="2.60.40.1710">
    <property type="entry name" value="Subtilisin-like superfamily"/>
    <property type="match status" value="1"/>
</dbReference>
<evidence type="ECO:0000259" key="12">
    <source>
        <dbReference type="Pfam" id="PF02225"/>
    </source>
</evidence>
<feature type="domain" description="C5a peptidase/Subtilisin-like protease SBT2-like Fn3-like" evidence="13">
    <location>
        <begin position="662"/>
        <end position="763"/>
    </location>
</feature>
<evidence type="ECO:0000256" key="6">
    <source>
        <dbReference type="ARBA" id="ARBA00022801"/>
    </source>
</evidence>
<dbReference type="EMBL" id="JAEPRJ010000001">
    <property type="protein sequence ID" value="MBK5898800.1"/>
    <property type="molecule type" value="Genomic_DNA"/>
</dbReference>
<dbReference type="PROSITE" id="PS00138">
    <property type="entry name" value="SUBTILASE_SER"/>
    <property type="match status" value="1"/>
</dbReference>
<dbReference type="PRINTS" id="PR00723">
    <property type="entry name" value="SUBTILISIN"/>
</dbReference>
<keyword evidence="2" id="KW-0964">Secreted</keyword>
<keyword evidence="5" id="KW-0677">Repeat</keyword>
<protein>
    <submittedName>
        <fullName evidence="14">S8 family serine peptidase</fullName>
    </submittedName>
</protein>
<comment type="caution">
    <text evidence="14">The sequence shown here is derived from an EMBL/GenBank/DDBJ whole genome shotgun (WGS) entry which is preliminary data.</text>
</comment>
<keyword evidence="3 8" id="KW-0645">Protease</keyword>
<reference evidence="14 15" key="1">
    <citation type="submission" date="2021-01" db="EMBL/GenBank/DDBJ databases">
        <title>Isolation and description of Catonella massiliensis sp. nov., a novel Catonella species, isolated from a stable periodontitis subject.</title>
        <authorList>
            <person name="Antezack A."/>
            <person name="Boxberger M."/>
            <person name="La Scola B."/>
            <person name="Monnet-Corti V."/>
        </authorList>
    </citation>
    <scope>NUCLEOTIDE SEQUENCE [LARGE SCALE GENOMIC DNA]</scope>
    <source>
        <strain evidence="14 15">Marseille-Q4567</strain>
    </source>
</reference>
<keyword evidence="2" id="KW-0134">Cell wall</keyword>
<feature type="compositionally biased region" description="Basic and acidic residues" evidence="9">
    <location>
        <begin position="1091"/>
        <end position="1101"/>
    </location>
</feature>
<feature type="region of interest" description="Disordered" evidence="9">
    <location>
        <begin position="1067"/>
        <end position="1114"/>
    </location>
</feature>
<feature type="domain" description="PA" evidence="12">
    <location>
        <begin position="426"/>
        <end position="500"/>
    </location>
</feature>
<feature type="active site" description="Charge relay system" evidence="8">
    <location>
        <position position="240"/>
    </location>
</feature>
<feature type="signal peptide" evidence="10">
    <location>
        <begin position="1"/>
        <end position="27"/>
    </location>
</feature>
<dbReference type="InterPro" id="IPR003137">
    <property type="entry name" value="PA_domain"/>
</dbReference>
<evidence type="ECO:0000313" key="15">
    <source>
        <dbReference type="Proteomes" id="UP000604730"/>
    </source>
</evidence>
<feature type="active site" description="Charge relay system" evidence="8">
    <location>
        <position position="177"/>
    </location>
</feature>
<feature type="chain" id="PRO_5046109583" evidence="10">
    <location>
        <begin position="28"/>
        <end position="1216"/>
    </location>
</feature>